<dbReference type="Proteomes" id="UP001190700">
    <property type="component" value="Unassembled WGS sequence"/>
</dbReference>
<comment type="caution">
    <text evidence="2">The sequence shown here is derived from an EMBL/GenBank/DDBJ whole genome shotgun (WGS) entry which is preliminary data.</text>
</comment>
<evidence type="ECO:0000313" key="3">
    <source>
        <dbReference type="Proteomes" id="UP001190700"/>
    </source>
</evidence>
<dbReference type="AlphaFoldDB" id="A0AAE0G709"/>
<feature type="region of interest" description="Disordered" evidence="1">
    <location>
        <begin position="270"/>
        <end position="293"/>
    </location>
</feature>
<name>A0AAE0G709_9CHLO</name>
<feature type="compositionally biased region" description="Basic and acidic residues" evidence="1">
    <location>
        <begin position="280"/>
        <end position="292"/>
    </location>
</feature>
<keyword evidence="3" id="KW-1185">Reference proteome</keyword>
<evidence type="ECO:0000256" key="1">
    <source>
        <dbReference type="SAM" id="MobiDB-lite"/>
    </source>
</evidence>
<dbReference type="EMBL" id="LGRX02008810">
    <property type="protein sequence ID" value="KAK3272741.1"/>
    <property type="molecule type" value="Genomic_DNA"/>
</dbReference>
<feature type="compositionally biased region" description="Basic and acidic residues" evidence="1">
    <location>
        <begin position="577"/>
        <end position="587"/>
    </location>
</feature>
<feature type="region of interest" description="Disordered" evidence="1">
    <location>
        <begin position="559"/>
        <end position="619"/>
    </location>
</feature>
<gene>
    <name evidence="2" type="ORF">CYMTET_18979</name>
</gene>
<protein>
    <submittedName>
        <fullName evidence="2">Uncharacterized protein</fullName>
    </submittedName>
</protein>
<feature type="region of interest" description="Disordered" evidence="1">
    <location>
        <begin position="387"/>
        <end position="407"/>
    </location>
</feature>
<reference evidence="2 3" key="1">
    <citation type="journal article" date="2015" name="Genome Biol. Evol.">
        <title>Comparative Genomics of a Bacterivorous Green Alga Reveals Evolutionary Causalities and Consequences of Phago-Mixotrophic Mode of Nutrition.</title>
        <authorList>
            <person name="Burns J.A."/>
            <person name="Paasch A."/>
            <person name="Narechania A."/>
            <person name="Kim E."/>
        </authorList>
    </citation>
    <scope>NUCLEOTIDE SEQUENCE [LARGE SCALE GENOMIC DNA]</scope>
    <source>
        <strain evidence="2 3">PLY_AMNH</strain>
    </source>
</reference>
<sequence>MGEVKLCTWRLDAKDYVEAKFSPCNTLVAVRTKRGTLQVLRISSTDALGNAEVCTLAGFEPNLSSNGHFEWANQGDNASVYMGAQVRRAKGPFAAVIIVSGAEGVFIHGILHERFKLPSCFGIDPSTQTSKAGSVKGLDNPASEAVTVQTAVTPNTHTFQGALTDLSEANSVLADICLKFEVPSGGNSTDVVSYEVPLDPSTAVASPNDARTQSPASMQPSGGCDKMNEDVAREKASPAMHKRVVHALAADPTRGQFLLAVKEEAEFQHGDGGLSDLAEEASHSEAESEHSAPEQMSVVLFKLQDWGVQRVREIPLTVDESSKRGGANVTLSWTSFLLAESRVYALRNDGCVGIWAATSGSLINWVDARAHCGLSTVPPVFTPAGSRAESADDAFPETRAPEAPSLDPKMRFTSLSVSPDCGSIGLVSQQGVVCVVDLHRYAQWSEVQQLRKRHHGGKLSDTFGRWRPGGRTWRGGTPEAGAGFAGSVLLRHTETSKLEDTFWKMDRGRSDDATRADTQHAEETFGYSSADLKHCVMPSGLHIDMPAAGVHAGAVASAQGLHQTEVKPAHPVRRSGSSRDDDRREHQVLLQPGHQDGSMSEGRRHAARKSASLREPPIPADAVADASSAGYEMLNFQRLVQATDPELRCVLLPGVPVTAPPQAFSLGSDNIILITQSTTGSWIVTWQSLSMGAPGASKNSAEELSQQPISFKVDAAEGLPVVTNRRVYVLGPSGLVLLCSPGALAKAGAALAQSDSDPSQPRQTSKPLISWETTLLEHTLGFQGMPAARRLHALNGWVDERSLQLQALALALRHRLSRQVEDALQPLVHPPSAALAALRFLLLPAAHSLHSGHELNTTSLENLLLVRGV</sequence>
<evidence type="ECO:0000313" key="2">
    <source>
        <dbReference type="EMBL" id="KAK3272741.1"/>
    </source>
</evidence>
<organism evidence="2 3">
    <name type="scientific">Cymbomonas tetramitiformis</name>
    <dbReference type="NCBI Taxonomy" id="36881"/>
    <lineage>
        <taxon>Eukaryota</taxon>
        <taxon>Viridiplantae</taxon>
        <taxon>Chlorophyta</taxon>
        <taxon>Pyramimonadophyceae</taxon>
        <taxon>Pyramimonadales</taxon>
        <taxon>Pyramimonadaceae</taxon>
        <taxon>Cymbomonas</taxon>
    </lineage>
</organism>
<feature type="region of interest" description="Disordered" evidence="1">
    <location>
        <begin position="200"/>
        <end position="228"/>
    </location>
</feature>
<accession>A0AAE0G709</accession>
<feature type="compositionally biased region" description="Polar residues" evidence="1">
    <location>
        <begin position="203"/>
        <end position="220"/>
    </location>
</feature>
<proteinExistence type="predicted"/>